<comment type="catalytic activity">
    <reaction evidence="7">
        <text>sn-glycerol 3-phosphate + NAD(+) = dihydroxyacetone phosphate + NADH + H(+)</text>
        <dbReference type="Rhea" id="RHEA:11092"/>
        <dbReference type="ChEBI" id="CHEBI:15378"/>
        <dbReference type="ChEBI" id="CHEBI:57540"/>
        <dbReference type="ChEBI" id="CHEBI:57597"/>
        <dbReference type="ChEBI" id="CHEBI:57642"/>
        <dbReference type="ChEBI" id="CHEBI:57945"/>
        <dbReference type="EC" id="1.1.1.94"/>
    </reaction>
</comment>
<dbReference type="NCBIfam" id="NF000942">
    <property type="entry name" value="PRK00094.1-4"/>
    <property type="match status" value="1"/>
</dbReference>
<dbReference type="UniPathway" id="UPA00940"/>
<comment type="subcellular location">
    <subcellularLocation>
        <location evidence="7">Cytoplasm</location>
    </subcellularLocation>
</comment>
<feature type="binding site" evidence="7">
    <location>
        <position position="132"/>
    </location>
    <ligand>
        <name>sn-glycerol 3-phosphate</name>
        <dbReference type="ChEBI" id="CHEBI:57597"/>
    </ligand>
</feature>
<comment type="pathway">
    <text evidence="7">Membrane lipid metabolism; glycerophospholipid metabolism.</text>
</comment>
<dbReference type="Proteomes" id="UP000240624">
    <property type="component" value="Unassembled WGS sequence"/>
</dbReference>
<keyword evidence="18" id="KW-1185">Reference proteome</keyword>
<keyword evidence="7" id="KW-0963">Cytoplasm</keyword>
<dbReference type="GO" id="GO:0047952">
    <property type="term" value="F:glycerol-3-phosphate dehydrogenase [NAD(P)+] activity"/>
    <property type="evidence" value="ECO:0007669"/>
    <property type="project" value="UniProtKB-UniRule"/>
</dbReference>
<evidence type="ECO:0000256" key="3">
    <source>
        <dbReference type="ARBA" id="ARBA00023002"/>
    </source>
</evidence>
<comment type="caution">
    <text evidence="7">Lacks conserved residue(s) required for the propagation of feature annotation.</text>
</comment>
<dbReference type="AlphaFoldDB" id="A0A1X6YNQ7"/>
<feature type="binding site" evidence="7">
    <location>
        <position position="102"/>
    </location>
    <ligand>
        <name>sn-glycerol 3-phosphate</name>
        <dbReference type="ChEBI" id="CHEBI:57597"/>
    </ligand>
</feature>
<dbReference type="EMBL" id="FWFY01000002">
    <property type="protein sequence ID" value="SLN26056.1"/>
    <property type="molecule type" value="Genomic_DNA"/>
</dbReference>
<dbReference type="PRINTS" id="PR00077">
    <property type="entry name" value="GPDHDRGNASE"/>
</dbReference>
<dbReference type="Proteomes" id="UP000193495">
    <property type="component" value="Unassembled WGS sequence"/>
</dbReference>
<evidence type="ECO:0000313" key="17">
    <source>
        <dbReference type="Proteomes" id="UP000193495"/>
    </source>
</evidence>
<feature type="domain" description="Glycerol-3-phosphate dehydrogenase NAD-dependent N-terminal" evidence="13">
    <location>
        <begin position="3"/>
        <end position="151"/>
    </location>
</feature>
<evidence type="ECO:0000259" key="13">
    <source>
        <dbReference type="Pfam" id="PF01210"/>
    </source>
</evidence>
<dbReference type="EMBL" id="PYGB01000001">
    <property type="protein sequence ID" value="PSK88385.1"/>
    <property type="molecule type" value="Genomic_DNA"/>
</dbReference>
<feature type="binding site" evidence="7">
    <location>
        <position position="269"/>
    </location>
    <ligand>
        <name>NADPH</name>
        <dbReference type="ChEBI" id="CHEBI:57783"/>
    </ligand>
</feature>
<gene>
    <name evidence="7 16" type="primary">gpsA</name>
    <name evidence="15" type="ORF">CLV79_101221</name>
    <name evidence="16" type="ORF">LOS8367_00865</name>
</gene>
<feature type="binding site" evidence="7">
    <location>
        <position position="238"/>
    </location>
    <ligand>
        <name>sn-glycerol 3-phosphate</name>
        <dbReference type="ChEBI" id="CHEBI:57597"/>
    </ligand>
</feature>
<dbReference type="GO" id="GO:0046168">
    <property type="term" value="P:glycerol-3-phosphate catabolic process"/>
    <property type="evidence" value="ECO:0007669"/>
    <property type="project" value="InterPro"/>
</dbReference>
<evidence type="ECO:0000256" key="10">
    <source>
        <dbReference type="PIRSR" id="PIRSR000114-3"/>
    </source>
</evidence>
<dbReference type="InterPro" id="IPR006168">
    <property type="entry name" value="G3P_DH_NAD-dep"/>
</dbReference>
<comment type="function">
    <text evidence="7">Catalyzes the reduction of the glycolytic intermediate dihydroxyacetone phosphate (DHAP) to sn-glycerol 3-phosphate (G3P), the key precursor for phospholipid synthesis.</text>
</comment>
<feature type="binding site" evidence="7">
    <location>
        <position position="249"/>
    </location>
    <ligand>
        <name>NADPH</name>
        <dbReference type="ChEBI" id="CHEBI:57783"/>
    </ligand>
</feature>
<dbReference type="GO" id="GO:0005829">
    <property type="term" value="C:cytosol"/>
    <property type="evidence" value="ECO:0007669"/>
    <property type="project" value="TreeGrafter"/>
</dbReference>
<dbReference type="Pfam" id="PF07479">
    <property type="entry name" value="NAD_Gly3P_dh_C"/>
    <property type="match status" value="1"/>
</dbReference>
<dbReference type="NCBIfam" id="NF000940">
    <property type="entry name" value="PRK00094.1-2"/>
    <property type="match status" value="1"/>
</dbReference>
<dbReference type="GO" id="GO:0008654">
    <property type="term" value="P:phospholipid biosynthetic process"/>
    <property type="evidence" value="ECO:0007669"/>
    <property type="project" value="UniProtKB-KW"/>
</dbReference>
<keyword evidence="2 7" id="KW-0444">Lipid biosynthesis</keyword>
<feature type="binding site" evidence="7">
    <location>
        <position position="248"/>
    </location>
    <ligand>
        <name>sn-glycerol 3-phosphate</name>
        <dbReference type="ChEBI" id="CHEBI:57597"/>
    </ligand>
</feature>
<dbReference type="InterPro" id="IPR008927">
    <property type="entry name" value="6-PGluconate_DH-like_C_sf"/>
</dbReference>
<dbReference type="InterPro" id="IPR006109">
    <property type="entry name" value="G3P_DH_NAD-dep_C"/>
</dbReference>
<feature type="binding site" evidence="7">
    <location>
        <position position="102"/>
    </location>
    <ligand>
        <name>NADPH</name>
        <dbReference type="ChEBI" id="CHEBI:57783"/>
    </ligand>
</feature>
<dbReference type="GO" id="GO:0046167">
    <property type="term" value="P:glycerol-3-phosphate biosynthetic process"/>
    <property type="evidence" value="ECO:0007669"/>
    <property type="project" value="UniProtKB-UniRule"/>
</dbReference>
<dbReference type="HAMAP" id="MF_00394">
    <property type="entry name" value="NAD_Glyc3P_dehydrog"/>
    <property type="match status" value="1"/>
</dbReference>
<feature type="binding site" evidence="9">
    <location>
        <begin position="249"/>
        <end position="250"/>
    </location>
    <ligand>
        <name>substrate</name>
    </ligand>
</feature>
<feature type="binding site" evidence="7">
    <location>
        <position position="31"/>
    </location>
    <ligand>
        <name>NADPH</name>
        <dbReference type="ChEBI" id="CHEBI:57783"/>
    </ligand>
</feature>
<feature type="binding site" evidence="9">
    <location>
        <position position="102"/>
    </location>
    <ligand>
        <name>substrate</name>
    </ligand>
</feature>
<dbReference type="PANTHER" id="PTHR11728">
    <property type="entry name" value="GLYCEROL-3-PHOSPHATE DEHYDROGENASE"/>
    <property type="match status" value="1"/>
</dbReference>
<evidence type="ECO:0000256" key="7">
    <source>
        <dbReference type="HAMAP-Rule" id="MF_00394"/>
    </source>
</evidence>
<dbReference type="EC" id="1.1.1.94" evidence="7"/>
<evidence type="ECO:0000313" key="15">
    <source>
        <dbReference type="EMBL" id="PSK88385.1"/>
    </source>
</evidence>
<reference evidence="16 17" key="1">
    <citation type="submission" date="2017-03" db="EMBL/GenBank/DDBJ databases">
        <authorList>
            <person name="Afonso C.L."/>
            <person name="Miller P.J."/>
            <person name="Scott M.A."/>
            <person name="Spackman E."/>
            <person name="Goraichik I."/>
            <person name="Dimitrov K.M."/>
            <person name="Suarez D.L."/>
            <person name="Swayne D.E."/>
        </authorList>
    </citation>
    <scope>NUCLEOTIDE SEQUENCE [LARGE SCALE GENOMIC DNA]</scope>
    <source>
        <strain evidence="16 17">CECT 8367</strain>
    </source>
</reference>
<feature type="binding site" evidence="7">
    <location>
        <position position="134"/>
    </location>
    <ligand>
        <name>NADPH</name>
        <dbReference type="ChEBI" id="CHEBI:57783"/>
    </ligand>
</feature>
<feature type="binding site" evidence="7">
    <location>
        <position position="130"/>
    </location>
    <ligand>
        <name>sn-glycerol 3-phosphate</name>
        <dbReference type="ChEBI" id="CHEBI:57597"/>
    </ligand>
</feature>
<accession>A0A1X6YNQ7</accession>
<evidence type="ECO:0000256" key="6">
    <source>
        <dbReference type="ARBA" id="ARBA00023264"/>
    </source>
</evidence>
<keyword evidence="7" id="KW-0521">NADP</keyword>
<evidence type="ECO:0000256" key="1">
    <source>
        <dbReference type="ARBA" id="ARBA00011009"/>
    </source>
</evidence>
<feature type="binding site" evidence="7">
    <location>
        <position position="185"/>
    </location>
    <ligand>
        <name>sn-glycerol 3-phosphate</name>
        <dbReference type="ChEBI" id="CHEBI:57597"/>
    </ligand>
</feature>
<dbReference type="InterPro" id="IPR011128">
    <property type="entry name" value="G3P_DH_NAD-dep_N"/>
</dbReference>
<evidence type="ECO:0000256" key="5">
    <source>
        <dbReference type="ARBA" id="ARBA00023209"/>
    </source>
</evidence>
<evidence type="ECO:0000256" key="8">
    <source>
        <dbReference type="PIRSR" id="PIRSR000114-1"/>
    </source>
</evidence>
<feature type="binding site" evidence="7">
    <location>
        <position position="250"/>
    </location>
    <ligand>
        <name>sn-glycerol 3-phosphate</name>
        <dbReference type="ChEBI" id="CHEBI:57597"/>
    </ligand>
</feature>
<feature type="binding site" evidence="7">
    <location>
        <position position="270"/>
    </location>
    <ligand>
        <name>NADPH</name>
        <dbReference type="ChEBI" id="CHEBI:57783"/>
    </ligand>
</feature>
<feature type="binding site" evidence="10">
    <location>
        <position position="249"/>
    </location>
    <ligand>
        <name>NAD(+)</name>
        <dbReference type="ChEBI" id="CHEBI:57540"/>
    </ligand>
</feature>
<evidence type="ECO:0000256" key="12">
    <source>
        <dbReference type="RuleBase" id="RU000439"/>
    </source>
</evidence>
<feature type="binding site" evidence="7">
    <location>
        <position position="11"/>
    </location>
    <ligand>
        <name>NADPH</name>
        <dbReference type="ChEBI" id="CHEBI:57783"/>
    </ligand>
</feature>
<organism evidence="16 17">
    <name type="scientific">Limimaricola soesokkakensis</name>
    <dbReference type="NCBI Taxonomy" id="1343159"/>
    <lineage>
        <taxon>Bacteria</taxon>
        <taxon>Pseudomonadati</taxon>
        <taxon>Pseudomonadota</taxon>
        <taxon>Alphaproteobacteria</taxon>
        <taxon>Rhodobacterales</taxon>
        <taxon>Paracoccaceae</taxon>
        <taxon>Limimaricola</taxon>
    </lineage>
</organism>
<dbReference type="SUPFAM" id="SSF48179">
    <property type="entry name" value="6-phosphogluconate dehydrogenase C-terminal domain-like"/>
    <property type="match status" value="1"/>
</dbReference>
<feature type="binding site" evidence="7">
    <location>
        <position position="249"/>
    </location>
    <ligand>
        <name>sn-glycerol 3-phosphate</name>
        <dbReference type="ChEBI" id="CHEBI:57597"/>
    </ligand>
</feature>
<feature type="domain" description="Glycerol-3-phosphate dehydrogenase NAD-dependent C-terminal" evidence="14">
    <location>
        <begin position="174"/>
        <end position="309"/>
    </location>
</feature>
<dbReference type="GO" id="GO:0005975">
    <property type="term" value="P:carbohydrate metabolic process"/>
    <property type="evidence" value="ECO:0007669"/>
    <property type="project" value="InterPro"/>
</dbReference>
<dbReference type="PANTHER" id="PTHR11728:SF1">
    <property type="entry name" value="GLYCEROL-3-PHOSPHATE DEHYDROGENASE [NAD(+)] 2, CHLOROPLASTIC"/>
    <property type="match status" value="1"/>
</dbReference>
<feature type="binding site" evidence="10">
    <location>
        <position position="134"/>
    </location>
    <ligand>
        <name>NAD(+)</name>
        <dbReference type="ChEBI" id="CHEBI:57540"/>
    </ligand>
</feature>
<protein>
    <recommendedName>
        <fullName evidence="7">Glycerol-3-phosphate dehydrogenase [NAD(P)+]</fullName>
        <ecNumber evidence="7">1.1.1.94</ecNumber>
    </recommendedName>
    <alternativeName>
        <fullName evidence="7">NAD(P)(+)-dependent glycerol-3-phosphate dehydrogenase</fullName>
    </alternativeName>
    <alternativeName>
        <fullName evidence="7">NAD(P)H-dependent dihydroxyacetone-phosphate reductase</fullName>
    </alternativeName>
</protein>
<keyword evidence="6 7" id="KW-1208">Phospholipid metabolism</keyword>
<evidence type="ECO:0000256" key="11">
    <source>
        <dbReference type="RuleBase" id="RU000437"/>
    </source>
</evidence>
<dbReference type="Pfam" id="PF01210">
    <property type="entry name" value="NAD_Gly3P_dh_N"/>
    <property type="match status" value="1"/>
</dbReference>
<dbReference type="InterPro" id="IPR013328">
    <property type="entry name" value="6PGD_dom2"/>
</dbReference>
<evidence type="ECO:0000259" key="14">
    <source>
        <dbReference type="Pfam" id="PF07479"/>
    </source>
</evidence>
<proteinExistence type="inferred from homology"/>
<evidence type="ECO:0000313" key="18">
    <source>
        <dbReference type="Proteomes" id="UP000240624"/>
    </source>
</evidence>
<evidence type="ECO:0000256" key="4">
    <source>
        <dbReference type="ARBA" id="ARBA00023098"/>
    </source>
</evidence>
<comment type="catalytic activity">
    <reaction evidence="7 12">
        <text>sn-glycerol 3-phosphate + NADP(+) = dihydroxyacetone phosphate + NADPH + H(+)</text>
        <dbReference type="Rhea" id="RHEA:11096"/>
        <dbReference type="ChEBI" id="CHEBI:15378"/>
        <dbReference type="ChEBI" id="CHEBI:57597"/>
        <dbReference type="ChEBI" id="CHEBI:57642"/>
        <dbReference type="ChEBI" id="CHEBI:57783"/>
        <dbReference type="ChEBI" id="CHEBI:58349"/>
        <dbReference type="EC" id="1.1.1.94"/>
    </reaction>
</comment>
<keyword evidence="4 7" id="KW-0443">Lipid metabolism</keyword>
<evidence type="ECO:0000256" key="9">
    <source>
        <dbReference type="PIRSR" id="PIRSR000114-2"/>
    </source>
</evidence>
<dbReference type="Gene3D" id="1.10.1040.10">
    <property type="entry name" value="N-(1-d-carboxylethyl)-l-norvaline Dehydrogenase, domain 2"/>
    <property type="match status" value="1"/>
</dbReference>
<dbReference type="SUPFAM" id="SSF51735">
    <property type="entry name" value="NAD(P)-binding Rossmann-fold domains"/>
    <property type="match status" value="1"/>
</dbReference>
<keyword evidence="3 7" id="KW-0560">Oxidoreductase</keyword>
<name>A0A1X6YNQ7_9RHOB</name>
<dbReference type="GO" id="GO:0006650">
    <property type="term" value="P:glycerophospholipid metabolic process"/>
    <property type="evidence" value="ECO:0007669"/>
    <property type="project" value="UniProtKB-UniRule"/>
</dbReference>
<dbReference type="PIRSF" id="PIRSF000114">
    <property type="entry name" value="Glycerol-3-P_dh"/>
    <property type="match status" value="1"/>
</dbReference>
<dbReference type="PROSITE" id="PS00957">
    <property type="entry name" value="NAD_G3PDH"/>
    <property type="match status" value="1"/>
</dbReference>
<evidence type="ECO:0000256" key="2">
    <source>
        <dbReference type="ARBA" id="ARBA00022516"/>
    </source>
</evidence>
<keyword evidence="7" id="KW-0547">Nucleotide-binding</keyword>
<sequence>MRIGIAGAGAFGAALAVTLAQAGREVTLWARDAAAVETMREARRVARLPEVTLPDGVAPVSDLSALFACDTILLALPAQATRGFVTAHAETLAGKVLVACAKGIDLHSLTGQTAIIAEAVPSATPALLTGPSFAADIARGLPTALTLACADAPCGAALQHALSTPSLRLYRTADVTGAELGGALKNVVAIACGACIGAGLGDSARAALMTRGFAEMQRLAASLGARPETLMGLSGFGDLVLTCSSELSRNYRYGLALGRGESFDAATTVEGAATARAVTGLAAARGLDMPISAVTARMVAGELTPLQALDALINRPLKEERE</sequence>
<dbReference type="Gene3D" id="3.40.50.720">
    <property type="entry name" value="NAD(P)-binding Rossmann-like Domain"/>
    <property type="match status" value="1"/>
</dbReference>
<reference evidence="15 18" key="2">
    <citation type="submission" date="2018-03" db="EMBL/GenBank/DDBJ databases">
        <title>Genomic Encyclopedia of Archaeal and Bacterial Type Strains, Phase II (KMG-II): from individual species to whole genera.</title>
        <authorList>
            <person name="Goeker M."/>
        </authorList>
    </citation>
    <scope>NUCLEOTIDE SEQUENCE [LARGE SCALE GENOMIC DNA]</scope>
    <source>
        <strain evidence="15 18">DSM 29956</strain>
    </source>
</reference>
<comment type="similarity">
    <text evidence="1 7 11">Belongs to the NAD-dependent glycerol-3-phosphate dehydrogenase family.</text>
</comment>
<dbReference type="InterPro" id="IPR036291">
    <property type="entry name" value="NAD(P)-bd_dom_sf"/>
</dbReference>
<dbReference type="RefSeq" id="WP_085895211.1">
    <property type="nucleotide sequence ID" value="NZ_FWFY01000002.1"/>
</dbReference>
<dbReference type="GO" id="GO:0051287">
    <property type="term" value="F:NAD binding"/>
    <property type="evidence" value="ECO:0007669"/>
    <property type="project" value="InterPro"/>
</dbReference>
<feature type="active site" description="Proton acceptor" evidence="7 8">
    <location>
        <position position="185"/>
    </location>
</feature>
<feature type="binding site" evidence="10">
    <location>
        <begin position="7"/>
        <end position="12"/>
    </location>
    <ligand>
        <name>NAD(+)</name>
        <dbReference type="ChEBI" id="CHEBI:57540"/>
    </ligand>
</feature>
<keyword evidence="7 10" id="KW-0520">NAD</keyword>
<keyword evidence="5 7" id="KW-0594">Phospholipid biosynthesis</keyword>
<dbReference type="OrthoDB" id="9812273at2"/>
<evidence type="ECO:0000313" key="16">
    <source>
        <dbReference type="EMBL" id="SLN26056.1"/>
    </source>
</evidence>